<keyword evidence="2" id="KW-1185">Reference proteome</keyword>
<gene>
    <name evidence="1" type="ORF">N7G274_000922</name>
</gene>
<evidence type="ECO:0000313" key="1">
    <source>
        <dbReference type="EMBL" id="KAL2046904.1"/>
    </source>
</evidence>
<protein>
    <submittedName>
        <fullName evidence="1">Uncharacterized protein</fullName>
    </submittedName>
</protein>
<name>A0ABR4AMD1_9LECA</name>
<proteinExistence type="predicted"/>
<sequence length="478" mass="52254">MAGRIKLIVASVTQTGDIPHIAGVLALRSNINALILYDAGDDITLLKALYQRAATTNDRVHFLPISPSLVQEPQKTLYNTLKYCYNLLKPTTAQTNTFRAVLGDVAYTAFKNKYSVPVSNTDNHAKFVVLSLAEVTGEIAKAFRANRLNSYRLAAQSIIFDPVQLPINSIISQDGKFGNVALPSADKTVLLVWARYTGTKTDTGFNPEGDSDPTGQNQLVASATKLGFSVITVGDVPPLDMSPVVNNAPCQLGEFWTQTQWKSRAAQCSFFAALMERYPGRLYQIGQKTGAMDFPALLGIPTIYIEDSQIPTTATARMRQWTKPDSLQLYRRLEVLDPPSLPGKGARLHTATFNDEVAASDERRLIGEAEWRMVGLLLGLRGKWTNITGLATEPVAISDINDVVNGATPQTLQTWKTRINALSDTDCQTEGFIRGYTADDLTKVETALKNLKTDYSGPASIGNVIIRKSDGTYAARTQ</sequence>
<dbReference type="EMBL" id="JBEFKJ010000003">
    <property type="protein sequence ID" value="KAL2046904.1"/>
    <property type="molecule type" value="Genomic_DNA"/>
</dbReference>
<evidence type="ECO:0000313" key="2">
    <source>
        <dbReference type="Proteomes" id="UP001590950"/>
    </source>
</evidence>
<organism evidence="1 2">
    <name type="scientific">Stereocaulon virgatum</name>
    <dbReference type="NCBI Taxonomy" id="373712"/>
    <lineage>
        <taxon>Eukaryota</taxon>
        <taxon>Fungi</taxon>
        <taxon>Dikarya</taxon>
        <taxon>Ascomycota</taxon>
        <taxon>Pezizomycotina</taxon>
        <taxon>Lecanoromycetes</taxon>
        <taxon>OSLEUM clade</taxon>
        <taxon>Lecanoromycetidae</taxon>
        <taxon>Lecanorales</taxon>
        <taxon>Lecanorineae</taxon>
        <taxon>Stereocaulaceae</taxon>
        <taxon>Stereocaulon</taxon>
    </lineage>
</organism>
<accession>A0ABR4AMD1</accession>
<comment type="caution">
    <text evidence="1">The sequence shown here is derived from an EMBL/GenBank/DDBJ whole genome shotgun (WGS) entry which is preliminary data.</text>
</comment>
<dbReference type="Proteomes" id="UP001590950">
    <property type="component" value="Unassembled WGS sequence"/>
</dbReference>
<reference evidence="1 2" key="1">
    <citation type="submission" date="2024-09" db="EMBL/GenBank/DDBJ databases">
        <title>Rethinking Asexuality: The Enigmatic Case of Functional Sexual Genes in Lepraria (Stereocaulaceae).</title>
        <authorList>
            <person name="Doellman M."/>
            <person name="Sun Y."/>
            <person name="Barcenas-Pena A."/>
            <person name="Lumbsch H.T."/>
            <person name="Grewe F."/>
        </authorList>
    </citation>
    <scope>NUCLEOTIDE SEQUENCE [LARGE SCALE GENOMIC DNA]</scope>
    <source>
        <strain evidence="1 2">Mercado 3170</strain>
    </source>
</reference>